<dbReference type="GO" id="GO:0005634">
    <property type="term" value="C:nucleus"/>
    <property type="evidence" value="ECO:0007669"/>
    <property type="project" value="UniProtKB-SubCell"/>
</dbReference>
<keyword evidence="4" id="KW-0540">Nuclease</keyword>
<comment type="subcellular location">
    <subcellularLocation>
        <location evidence="2">Nucleus</location>
    </subcellularLocation>
</comment>
<sequence>MDLNIRKRTNIAFSIVASKEVLWKCDLLPANDDDVEEEDLEVHPVKNRPERLKNYVERIIPAMQARQFQSHFRINRQTFEVLVPLIDGIINKKTIIGRNRINTEKQLLAVLWILATPDSYRSVEQQFDMAKSSLSAAFFRIVKALNSLAHRVIKWPTREDIHIISEQFYRSAGVDNVIGAIDGTFVSMKAPKVDAEVYITRKCNFAFTLQATCDAKLKFIDCYVGYPGSVSDTRIFRNSDLYENVSQNKNRFFPDENLFIIGDKAYPLLDWCIPPYIDRGNLNAAKRNFNLRISQTRQVIERAFALLFGRFRRLKYLDMNRIDFIPPVILASCVLHNLCLSNDDLQIDEYVAEGRENVVGNDNIENIGRIDENIRNGHNKRENICRNLYEMAE</sequence>
<name>A0AAV8X856_9CUCU</name>
<dbReference type="EMBL" id="JANEYF010003659">
    <property type="protein sequence ID" value="KAJ8934817.1"/>
    <property type="molecule type" value="Genomic_DNA"/>
</dbReference>
<evidence type="ECO:0000256" key="4">
    <source>
        <dbReference type="ARBA" id="ARBA00022722"/>
    </source>
</evidence>
<accession>A0AAV8X856</accession>
<dbReference type="InterPro" id="IPR027806">
    <property type="entry name" value="HARBI1_dom"/>
</dbReference>
<evidence type="ECO:0000256" key="5">
    <source>
        <dbReference type="ARBA" id="ARBA00022723"/>
    </source>
</evidence>
<evidence type="ECO:0000256" key="2">
    <source>
        <dbReference type="ARBA" id="ARBA00004123"/>
    </source>
</evidence>
<evidence type="ECO:0000256" key="1">
    <source>
        <dbReference type="ARBA" id="ARBA00001968"/>
    </source>
</evidence>
<evidence type="ECO:0000256" key="6">
    <source>
        <dbReference type="ARBA" id="ARBA00022801"/>
    </source>
</evidence>
<evidence type="ECO:0000313" key="9">
    <source>
        <dbReference type="EMBL" id="KAJ8934817.1"/>
    </source>
</evidence>
<protein>
    <recommendedName>
        <fullName evidence="8">DDE Tnp4 domain-containing protein</fullName>
    </recommendedName>
</protein>
<keyword evidence="10" id="KW-1185">Reference proteome</keyword>
<dbReference type="GO" id="GO:0046872">
    <property type="term" value="F:metal ion binding"/>
    <property type="evidence" value="ECO:0007669"/>
    <property type="project" value="UniProtKB-KW"/>
</dbReference>
<dbReference type="Proteomes" id="UP001162156">
    <property type="component" value="Unassembled WGS sequence"/>
</dbReference>
<comment type="cofactor">
    <cofactor evidence="1">
        <name>a divalent metal cation</name>
        <dbReference type="ChEBI" id="CHEBI:60240"/>
    </cofactor>
</comment>
<dbReference type="PANTHER" id="PTHR22930">
    <property type="match status" value="1"/>
</dbReference>
<comment type="caution">
    <text evidence="9">The sequence shown here is derived from an EMBL/GenBank/DDBJ whole genome shotgun (WGS) entry which is preliminary data.</text>
</comment>
<keyword evidence="5" id="KW-0479">Metal-binding</keyword>
<evidence type="ECO:0000259" key="8">
    <source>
        <dbReference type="Pfam" id="PF13359"/>
    </source>
</evidence>
<dbReference type="InterPro" id="IPR045249">
    <property type="entry name" value="HARBI1-like"/>
</dbReference>
<evidence type="ECO:0000256" key="3">
    <source>
        <dbReference type="ARBA" id="ARBA00006958"/>
    </source>
</evidence>
<gene>
    <name evidence="9" type="ORF">NQ314_013186</name>
</gene>
<dbReference type="AlphaFoldDB" id="A0AAV8X856"/>
<dbReference type="GO" id="GO:0004518">
    <property type="term" value="F:nuclease activity"/>
    <property type="evidence" value="ECO:0007669"/>
    <property type="project" value="UniProtKB-KW"/>
</dbReference>
<comment type="similarity">
    <text evidence="3">Belongs to the HARBI1 family.</text>
</comment>
<keyword evidence="6" id="KW-0378">Hydrolase</keyword>
<evidence type="ECO:0000313" key="10">
    <source>
        <dbReference type="Proteomes" id="UP001162156"/>
    </source>
</evidence>
<feature type="domain" description="DDE Tnp4" evidence="8">
    <location>
        <begin position="181"/>
        <end position="337"/>
    </location>
</feature>
<dbReference type="Pfam" id="PF13359">
    <property type="entry name" value="DDE_Tnp_4"/>
    <property type="match status" value="1"/>
</dbReference>
<reference evidence="9" key="1">
    <citation type="journal article" date="2023" name="Insect Mol. Biol.">
        <title>Genome sequencing provides insights into the evolution of gene families encoding plant cell wall-degrading enzymes in longhorned beetles.</title>
        <authorList>
            <person name="Shin N.R."/>
            <person name="Okamura Y."/>
            <person name="Kirsch R."/>
            <person name="Pauchet Y."/>
        </authorList>
    </citation>
    <scope>NUCLEOTIDE SEQUENCE</scope>
    <source>
        <strain evidence="9">RBIC_L_NR</strain>
    </source>
</reference>
<dbReference type="PANTHER" id="PTHR22930:SF85">
    <property type="entry name" value="GH03217P-RELATED"/>
    <property type="match status" value="1"/>
</dbReference>
<dbReference type="GO" id="GO:0016787">
    <property type="term" value="F:hydrolase activity"/>
    <property type="evidence" value="ECO:0007669"/>
    <property type="project" value="UniProtKB-KW"/>
</dbReference>
<evidence type="ECO:0000256" key="7">
    <source>
        <dbReference type="ARBA" id="ARBA00023242"/>
    </source>
</evidence>
<proteinExistence type="inferred from homology"/>
<organism evidence="9 10">
    <name type="scientific">Rhamnusium bicolor</name>
    <dbReference type="NCBI Taxonomy" id="1586634"/>
    <lineage>
        <taxon>Eukaryota</taxon>
        <taxon>Metazoa</taxon>
        <taxon>Ecdysozoa</taxon>
        <taxon>Arthropoda</taxon>
        <taxon>Hexapoda</taxon>
        <taxon>Insecta</taxon>
        <taxon>Pterygota</taxon>
        <taxon>Neoptera</taxon>
        <taxon>Endopterygota</taxon>
        <taxon>Coleoptera</taxon>
        <taxon>Polyphaga</taxon>
        <taxon>Cucujiformia</taxon>
        <taxon>Chrysomeloidea</taxon>
        <taxon>Cerambycidae</taxon>
        <taxon>Lepturinae</taxon>
        <taxon>Rhagiini</taxon>
        <taxon>Rhamnusium</taxon>
    </lineage>
</organism>
<keyword evidence="7" id="KW-0539">Nucleus</keyword>